<reference evidence="2" key="1">
    <citation type="journal article" date="2019" name="Int. J. Syst. Evol. Microbiol.">
        <title>The Global Catalogue of Microorganisms (GCM) 10K type strain sequencing project: providing services to taxonomists for standard genome sequencing and annotation.</title>
        <authorList>
            <consortium name="The Broad Institute Genomics Platform"/>
            <consortium name="The Broad Institute Genome Sequencing Center for Infectious Disease"/>
            <person name="Wu L."/>
            <person name="Ma J."/>
        </authorList>
    </citation>
    <scope>NUCLEOTIDE SEQUENCE [LARGE SCALE GENOMIC DNA]</scope>
    <source>
        <strain evidence="2">CCUG 42001</strain>
    </source>
</reference>
<evidence type="ECO:0000313" key="1">
    <source>
        <dbReference type="EMBL" id="MFC6386747.1"/>
    </source>
</evidence>
<organism evidence="1 2">
    <name type="scientific">Sporolactobacillus kofuensis</name>
    <dbReference type="NCBI Taxonomy" id="269672"/>
    <lineage>
        <taxon>Bacteria</taxon>
        <taxon>Bacillati</taxon>
        <taxon>Bacillota</taxon>
        <taxon>Bacilli</taxon>
        <taxon>Bacillales</taxon>
        <taxon>Sporolactobacillaceae</taxon>
        <taxon>Sporolactobacillus</taxon>
    </lineage>
</organism>
<accession>A0ABW1WH21</accession>
<keyword evidence="2" id="KW-1185">Reference proteome</keyword>
<comment type="caution">
    <text evidence="1">The sequence shown here is derived from an EMBL/GenBank/DDBJ whole genome shotgun (WGS) entry which is preliminary data.</text>
</comment>
<gene>
    <name evidence="1" type="ORF">ACFP7A_09035</name>
</gene>
<dbReference type="RefSeq" id="WP_253054768.1">
    <property type="nucleotide sequence ID" value="NZ_JAMXWN010000008.1"/>
</dbReference>
<dbReference type="Proteomes" id="UP001596267">
    <property type="component" value="Unassembled WGS sequence"/>
</dbReference>
<proteinExistence type="predicted"/>
<evidence type="ECO:0000313" key="2">
    <source>
        <dbReference type="Proteomes" id="UP001596267"/>
    </source>
</evidence>
<name>A0ABW1WH21_9BACL</name>
<sequence length="144" mass="15978">MKRISKVFMSFVAFLLILNVLSFNVGLAKEKIVTNQAPKTVEQLYDLAVENHAITKNDDGTISINLSFEKDLKVPDNLLTQLNEHLSNVNDGIKKGFLYIGANFQIETKSAEEIVNGTVFDDPTVKVTSYSRHSCVGGSWAENL</sequence>
<protein>
    <submittedName>
        <fullName evidence="1">Uncharacterized protein</fullName>
    </submittedName>
</protein>
<dbReference type="EMBL" id="JBHSTQ010000008">
    <property type="protein sequence ID" value="MFC6386747.1"/>
    <property type="molecule type" value="Genomic_DNA"/>
</dbReference>